<proteinExistence type="predicted"/>
<name>A0A9P5NYB8_GYMJU</name>
<protein>
    <submittedName>
        <fullName evidence="2">Uncharacterized protein</fullName>
    </submittedName>
</protein>
<keyword evidence="1" id="KW-0472">Membrane</keyword>
<feature type="transmembrane region" description="Helical" evidence="1">
    <location>
        <begin position="39"/>
        <end position="62"/>
    </location>
</feature>
<evidence type="ECO:0000313" key="2">
    <source>
        <dbReference type="EMBL" id="KAF8907961.1"/>
    </source>
</evidence>
<dbReference type="Proteomes" id="UP000724874">
    <property type="component" value="Unassembled WGS sequence"/>
</dbReference>
<reference evidence="2" key="1">
    <citation type="submission" date="2020-11" db="EMBL/GenBank/DDBJ databases">
        <authorList>
            <consortium name="DOE Joint Genome Institute"/>
            <person name="Ahrendt S."/>
            <person name="Riley R."/>
            <person name="Andreopoulos W."/>
            <person name="LaButti K."/>
            <person name="Pangilinan J."/>
            <person name="Ruiz-duenas F.J."/>
            <person name="Barrasa J.M."/>
            <person name="Sanchez-Garcia M."/>
            <person name="Camarero S."/>
            <person name="Miyauchi S."/>
            <person name="Serrano A."/>
            <person name="Linde D."/>
            <person name="Babiker R."/>
            <person name="Drula E."/>
            <person name="Ayuso-Fernandez I."/>
            <person name="Pacheco R."/>
            <person name="Padilla G."/>
            <person name="Ferreira P."/>
            <person name="Barriuso J."/>
            <person name="Kellner H."/>
            <person name="Castanera R."/>
            <person name="Alfaro M."/>
            <person name="Ramirez L."/>
            <person name="Pisabarro A.G."/>
            <person name="Kuo A."/>
            <person name="Tritt A."/>
            <person name="Lipzen A."/>
            <person name="He G."/>
            <person name="Yan M."/>
            <person name="Ng V."/>
            <person name="Cullen D."/>
            <person name="Martin F."/>
            <person name="Rosso M.-N."/>
            <person name="Henrissat B."/>
            <person name="Hibbett D."/>
            <person name="Martinez A.T."/>
            <person name="Grigoriev I.V."/>
        </authorList>
    </citation>
    <scope>NUCLEOTIDE SEQUENCE</scope>
    <source>
        <strain evidence="2">AH 44721</strain>
    </source>
</reference>
<keyword evidence="1" id="KW-1133">Transmembrane helix</keyword>
<keyword evidence="3" id="KW-1185">Reference proteome</keyword>
<dbReference type="AlphaFoldDB" id="A0A9P5NYB8"/>
<evidence type="ECO:0000256" key="1">
    <source>
        <dbReference type="SAM" id="Phobius"/>
    </source>
</evidence>
<comment type="caution">
    <text evidence="2">The sequence shown here is derived from an EMBL/GenBank/DDBJ whole genome shotgun (WGS) entry which is preliminary data.</text>
</comment>
<organism evidence="2 3">
    <name type="scientific">Gymnopilus junonius</name>
    <name type="common">Spectacular rustgill mushroom</name>
    <name type="synonym">Gymnopilus spectabilis subsp. junonius</name>
    <dbReference type="NCBI Taxonomy" id="109634"/>
    <lineage>
        <taxon>Eukaryota</taxon>
        <taxon>Fungi</taxon>
        <taxon>Dikarya</taxon>
        <taxon>Basidiomycota</taxon>
        <taxon>Agaricomycotina</taxon>
        <taxon>Agaricomycetes</taxon>
        <taxon>Agaricomycetidae</taxon>
        <taxon>Agaricales</taxon>
        <taxon>Agaricineae</taxon>
        <taxon>Hymenogastraceae</taxon>
        <taxon>Gymnopilus</taxon>
    </lineage>
</organism>
<gene>
    <name evidence="2" type="ORF">CPB84DRAFT_1768265</name>
</gene>
<evidence type="ECO:0000313" key="3">
    <source>
        <dbReference type="Proteomes" id="UP000724874"/>
    </source>
</evidence>
<keyword evidence="1" id="KW-0812">Transmembrane</keyword>
<dbReference type="EMBL" id="JADNYJ010000013">
    <property type="protein sequence ID" value="KAF8907961.1"/>
    <property type="molecule type" value="Genomic_DNA"/>
</dbReference>
<accession>A0A9P5NYB8</accession>
<sequence length="76" mass="8691">MTKTATATVFQAMFTKSSESSLCDVKGTTTRIMYNPCIIFYLLSFTLLYPLFFCGFSSIYIIRMERQFGSKEGARE</sequence>